<dbReference type="AlphaFoldDB" id="A0A8K0JUE1"/>
<dbReference type="EMBL" id="KZ308120">
    <property type="protein sequence ID" value="KAG8222012.1"/>
    <property type="molecule type" value="Genomic_DNA"/>
</dbReference>
<sequence length="155" mass="17684">MTTNHEQGVHRTSGRSVAIKVIDKLRFPTKQEAQLKNEVSILQNLSHPGVVNLERMFETPERIFVVMEKLRGDMLEMILSSERGRLSERITKFLILVALKHLHSKNIVHCDLKPENVLLSSDSDFPQVKLCDFGFARIIGEKSFRRSVVGTPAYL</sequence>
<dbReference type="GO" id="GO:0005524">
    <property type="term" value="F:ATP binding"/>
    <property type="evidence" value="ECO:0007669"/>
    <property type="project" value="InterPro"/>
</dbReference>
<feature type="non-terminal residue" evidence="2">
    <location>
        <position position="1"/>
    </location>
</feature>
<proteinExistence type="predicted"/>
<dbReference type="Proteomes" id="UP000792457">
    <property type="component" value="Unassembled WGS sequence"/>
</dbReference>
<keyword evidence="3" id="KW-1185">Reference proteome</keyword>
<dbReference type="InterPro" id="IPR011009">
    <property type="entry name" value="Kinase-like_dom_sf"/>
</dbReference>
<dbReference type="GO" id="GO:0008270">
    <property type="term" value="F:zinc ion binding"/>
    <property type="evidence" value="ECO:0007669"/>
    <property type="project" value="UniProtKB-KW"/>
</dbReference>
<dbReference type="PANTHER" id="PTHR22968">
    <property type="entry name" value="PROTEIN KINASE C, MU"/>
    <property type="match status" value="1"/>
</dbReference>
<dbReference type="InterPro" id="IPR008271">
    <property type="entry name" value="Ser/Thr_kinase_AS"/>
</dbReference>
<dbReference type="InterPro" id="IPR000719">
    <property type="entry name" value="Prot_kinase_dom"/>
</dbReference>
<evidence type="ECO:0000313" key="2">
    <source>
        <dbReference type="EMBL" id="KAG8222012.1"/>
    </source>
</evidence>
<protein>
    <recommendedName>
        <fullName evidence="1">Protein kinase domain-containing protein</fullName>
    </recommendedName>
</protein>
<dbReference type="GO" id="GO:0004674">
    <property type="term" value="F:protein serine/threonine kinase activity"/>
    <property type="evidence" value="ECO:0007669"/>
    <property type="project" value="UniProtKB-KW"/>
</dbReference>
<dbReference type="SUPFAM" id="SSF56112">
    <property type="entry name" value="Protein kinase-like (PK-like)"/>
    <property type="match status" value="1"/>
</dbReference>
<dbReference type="PROSITE" id="PS50011">
    <property type="entry name" value="PROTEIN_KINASE_DOM"/>
    <property type="match status" value="1"/>
</dbReference>
<dbReference type="GO" id="GO:0005829">
    <property type="term" value="C:cytosol"/>
    <property type="evidence" value="ECO:0007669"/>
    <property type="project" value="TreeGrafter"/>
</dbReference>
<dbReference type="SMART" id="SM00220">
    <property type="entry name" value="S_TKc"/>
    <property type="match status" value="1"/>
</dbReference>
<dbReference type="PROSITE" id="PS00108">
    <property type="entry name" value="PROTEIN_KINASE_ST"/>
    <property type="match status" value="1"/>
</dbReference>
<dbReference type="Gene3D" id="1.10.510.10">
    <property type="entry name" value="Transferase(Phosphotransferase) domain 1"/>
    <property type="match status" value="1"/>
</dbReference>
<dbReference type="GO" id="GO:0007200">
    <property type="term" value="P:phospholipase C-activating G protein-coupled receptor signaling pathway"/>
    <property type="evidence" value="ECO:0007669"/>
    <property type="project" value="TreeGrafter"/>
</dbReference>
<evidence type="ECO:0000313" key="3">
    <source>
        <dbReference type="Proteomes" id="UP000792457"/>
    </source>
</evidence>
<dbReference type="Pfam" id="PF00069">
    <property type="entry name" value="Pkinase"/>
    <property type="match status" value="1"/>
</dbReference>
<gene>
    <name evidence="2" type="ORF">J437_LFUL002773</name>
</gene>
<comment type="caution">
    <text evidence="2">The sequence shown here is derived from an EMBL/GenBank/DDBJ whole genome shotgun (WGS) entry which is preliminary data.</text>
</comment>
<reference evidence="2" key="1">
    <citation type="submission" date="2013-04" db="EMBL/GenBank/DDBJ databases">
        <authorList>
            <person name="Qu J."/>
            <person name="Murali S.C."/>
            <person name="Bandaranaike D."/>
            <person name="Bellair M."/>
            <person name="Blankenburg K."/>
            <person name="Chao H."/>
            <person name="Dinh H."/>
            <person name="Doddapaneni H."/>
            <person name="Downs B."/>
            <person name="Dugan-Rocha S."/>
            <person name="Elkadiri S."/>
            <person name="Gnanaolivu R.D."/>
            <person name="Hernandez B."/>
            <person name="Javaid M."/>
            <person name="Jayaseelan J.C."/>
            <person name="Lee S."/>
            <person name="Li M."/>
            <person name="Ming W."/>
            <person name="Munidasa M."/>
            <person name="Muniz J."/>
            <person name="Nguyen L."/>
            <person name="Ongeri F."/>
            <person name="Osuji N."/>
            <person name="Pu L.-L."/>
            <person name="Puazo M."/>
            <person name="Qu C."/>
            <person name="Quiroz J."/>
            <person name="Raj R."/>
            <person name="Weissenberger G."/>
            <person name="Xin Y."/>
            <person name="Zou X."/>
            <person name="Han Y."/>
            <person name="Richards S."/>
            <person name="Worley K."/>
            <person name="Muzny D."/>
            <person name="Gibbs R."/>
        </authorList>
    </citation>
    <scope>NUCLEOTIDE SEQUENCE</scope>
    <source>
        <strain evidence="2">Sampled in the wild</strain>
    </source>
</reference>
<organism evidence="2 3">
    <name type="scientific">Ladona fulva</name>
    <name type="common">Scarce chaser dragonfly</name>
    <name type="synonym">Libellula fulva</name>
    <dbReference type="NCBI Taxonomy" id="123851"/>
    <lineage>
        <taxon>Eukaryota</taxon>
        <taxon>Metazoa</taxon>
        <taxon>Ecdysozoa</taxon>
        <taxon>Arthropoda</taxon>
        <taxon>Hexapoda</taxon>
        <taxon>Insecta</taxon>
        <taxon>Pterygota</taxon>
        <taxon>Palaeoptera</taxon>
        <taxon>Odonata</taxon>
        <taxon>Epiprocta</taxon>
        <taxon>Anisoptera</taxon>
        <taxon>Libelluloidea</taxon>
        <taxon>Libellulidae</taxon>
        <taxon>Ladona</taxon>
    </lineage>
</organism>
<dbReference type="GO" id="GO:0035556">
    <property type="term" value="P:intracellular signal transduction"/>
    <property type="evidence" value="ECO:0007669"/>
    <property type="project" value="TreeGrafter"/>
</dbReference>
<dbReference type="PANTHER" id="PTHR22968:SF24">
    <property type="entry name" value="SERINE_THREONINE-PROTEIN KINASE"/>
    <property type="match status" value="1"/>
</dbReference>
<feature type="domain" description="Protein kinase" evidence="1">
    <location>
        <begin position="1"/>
        <end position="155"/>
    </location>
</feature>
<accession>A0A8K0JUE1</accession>
<dbReference type="OrthoDB" id="10252171at2759"/>
<reference evidence="2" key="2">
    <citation type="submission" date="2017-10" db="EMBL/GenBank/DDBJ databases">
        <title>Ladona fulva Genome sequencing and assembly.</title>
        <authorList>
            <person name="Murali S."/>
            <person name="Richards S."/>
            <person name="Bandaranaike D."/>
            <person name="Bellair M."/>
            <person name="Blankenburg K."/>
            <person name="Chao H."/>
            <person name="Dinh H."/>
            <person name="Doddapaneni H."/>
            <person name="Dugan-Rocha S."/>
            <person name="Elkadiri S."/>
            <person name="Gnanaolivu R."/>
            <person name="Hernandez B."/>
            <person name="Skinner E."/>
            <person name="Javaid M."/>
            <person name="Lee S."/>
            <person name="Li M."/>
            <person name="Ming W."/>
            <person name="Munidasa M."/>
            <person name="Muniz J."/>
            <person name="Nguyen L."/>
            <person name="Hughes D."/>
            <person name="Osuji N."/>
            <person name="Pu L.-L."/>
            <person name="Puazo M."/>
            <person name="Qu C."/>
            <person name="Quiroz J."/>
            <person name="Raj R."/>
            <person name="Weissenberger G."/>
            <person name="Xin Y."/>
            <person name="Zou X."/>
            <person name="Han Y."/>
            <person name="Worley K."/>
            <person name="Muzny D."/>
            <person name="Gibbs R."/>
        </authorList>
    </citation>
    <scope>NUCLEOTIDE SEQUENCE</scope>
    <source>
        <strain evidence="2">Sampled in the wild</strain>
    </source>
</reference>
<name>A0A8K0JUE1_LADFU</name>
<evidence type="ECO:0000259" key="1">
    <source>
        <dbReference type="PROSITE" id="PS50011"/>
    </source>
</evidence>